<dbReference type="Gene3D" id="3.40.50.300">
    <property type="entry name" value="P-loop containing nucleotide triphosphate hydrolases"/>
    <property type="match status" value="2"/>
</dbReference>
<comment type="caution">
    <text evidence="4">The sequence shown here is derived from an EMBL/GenBank/DDBJ whole genome shotgun (WGS) entry which is preliminary data.</text>
</comment>
<dbReference type="AlphaFoldDB" id="A0A096AXW7"/>
<organism evidence="4 5">
    <name type="scientific">Oligella urethralis DNF00040</name>
    <dbReference type="NCBI Taxonomy" id="1401065"/>
    <lineage>
        <taxon>Bacteria</taxon>
        <taxon>Pseudomonadati</taxon>
        <taxon>Pseudomonadota</taxon>
        <taxon>Betaproteobacteria</taxon>
        <taxon>Burkholderiales</taxon>
        <taxon>Alcaligenaceae</taxon>
        <taxon>Oligella</taxon>
    </lineage>
</organism>
<evidence type="ECO:0000313" key="4">
    <source>
        <dbReference type="EMBL" id="KGF25849.1"/>
    </source>
</evidence>
<dbReference type="InterPro" id="IPR027417">
    <property type="entry name" value="P-loop_NTPase"/>
</dbReference>
<dbReference type="GO" id="GO:0000725">
    <property type="term" value="P:recombinational repair"/>
    <property type="evidence" value="ECO:0007669"/>
    <property type="project" value="TreeGrafter"/>
</dbReference>
<dbReference type="RefSeq" id="WP_036560869.1">
    <property type="nucleotide sequence ID" value="NZ_JRNI01000085.1"/>
</dbReference>
<evidence type="ECO:0000259" key="3">
    <source>
        <dbReference type="Pfam" id="PF08378"/>
    </source>
</evidence>
<accession>A0A096AXW7</accession>
<proteinExistence type="predicted"/>
<dbReference type="GO" id="GO:0043138">
    <property type="term" value="F:3'-5' DNA helicase activity"/>
    <property type="evidence" value="ECO:0007669"/>
    <property type="project" value="TreeGrafter"/>
</dbReference>
<protein>
    <recommendedName>
        <fullName evidence="1">DNA 3'-5' helicase II</fullName>
    </recommendedName>
</protein>
<evidence type="ECO:0000313" key="5">
    <source>
        <dbReference type="Proteomes" id="UP000029629"/>
    </source>
</evidence>
<feature type="domain" description="NERD" evidence="3">
    <location>
        <begin position="21"/>
        <end position="135"/>
    </location>
</feature>
<dbReference type="OrthoDB" id="393237at2"/>
<dbReference type="Proteomes" id="UP000029629">
    <property type="component" value="Unassembled WGS sequence"/>
</dbReference>
<feature type="coiled-coil region" evidence="2">
    <location>
        <begin position="543"/>
        <end position="577"/>
    </location>
</feature>
<dbReference type="Pfam" id="PF13245">
    <property type="entry name" value="AAA_19"/>
    <property type="match status" value="1"/>
</dbReference>
<evidence type="ECO:0000256" key="1">
    <source>
        <dbReference type="ARBA" id="ARBA00034923"/>
    </source>
</evidence>
<reference evidence="4" key="1">
    <citation type="submission" date="2014-07" db="EMBL/GenBank/DDBJ databases">
        <authorList>
            <person name="McCorrison J."/>
            <person name="Sanka R."/>
            <person name="Torralba M."/>
            <person name="Gillis M."/>
            <person name="Haft D.H."/>
            <person name="Methe B."/>
            <person name="Sutton G."/>
            <person name="Nelson K.E."/>
        </authorList>
    </citation>
    <scope>NUCLEOTIDE SEQUENCE [LARGE SCALE GENOMIC DNA]</scope>
    <source>
        <strain evidence="4">DNF00040</strain>
    </source>
</reference>
<evidence type="ECO:0000256" key="2">
    <source>
        <dbReference type="SAM" id="Coils"/>
    </source>
</evidence>
<dbReference type="PANTHER" id="PTHR11070:SF2">
    <property type="entry name" value="ATP-DEPENDENT DNA HELICASE SRS2"/>
    <property type="match status" value="1"/>
</dbReference>
<dbReference type="GO" id="GO:0003677">
    <property type="term" value="F:DNA binding"/>
    <property type="evidence" value="ECO:0007669"/>
    <property type="project" value="InterPro"/>
</dbReference>
<dbReference type="SUPFAM" id="SSF52540">
    <property type="entry name" value="P-loop containing nucleoside triphosphate hydrolases"/>
    <property type="match status" value="1"/>
</dbReference>
<name>A0A096AXW7_9BURK</name>
<dbReference type="Pfam" id="PF08378">
    <property type="entry name" value="NERD"/>
    <property type="match status" value="1"/>
</dbReference>
<dbReference type="InterPro" id="IPR011528">
    <property type="entry name" value="NERD"/>
</dbReference>
<keyword evidence="5" id="KW-1185">Reference proteome</keyword>
<dbReference type="PANTHER" id="PTHR11070">
    <property type="entry name" value="UVRD / RECB / PCRA DNA HELICASE FAMILY MEMBER"/>
    <property type="match status" value="1"/>
</dbReference>
<dbReference type="EMBL" id="JRNI01000085">
    <property type="protein sequence ID" value="KGF25849.1"/>
    <property type="molecule type" value="Genomic_DNA"/>
</dbReference>
<keyword evidence="2" id="KW-0175">Coiled coil</keyword>
<dbReference type="InterPro" id="IPR000212">
    <property type="entry name" value="DNA_helicase_UvrD/REP"/>
</dbReference>
<gene>
    <name evidence="4" type="ORF">HMPREF2130_10750</name>
</gene>
<sequence length="646" mass="75272">MAVTYPDLENIQRLKVPPTPGEWNLITYLKDHLDDTYEVFFNPYLDGDRPDIIILKEHCAAFIIEVKDWNLKNYSITESNKWKVFDGSRSSIKASPQSQAFRYKKNLYDLHLPVVGLARLTNPNFYNLVHCFVYFHNSDKSVIDSLYSPAEERLKEKQSKLNQAVKEKKIEFDSYKKKSDYLTRQKRNLQRDRNMSFGSDRLAHLVKKIKQNSIHPLFDENVYRDFKRRLSPPEHTLNQGRPIEFDNKQLALTKSENEKRKIKGVAGCGKTSILSQRAINASQRHGSPVLILTFNITLKNYIRDKISDIQGDRDFSSFEISNYHQFFNSQINNSELDFGELVDRYGIEKLYYTDVFQDIEVAKYRTILVDEIQDYESEWVKIIRDNFLHEDGEMILFGDESQNIYQRVSTRSPVIAQGFGKWIKLTRSYRTNLDSPLNQLFKDFQLNFLVEKHSDTEIIDVSPTQIGIGFGILKYEEISNVGWRELVFDSVNSYIKGYDLHPNDVVILSSKISLVRQLNELWTEREKTHCMFETYEELATCTKMSVENLKALSENELKNLINKHKEDVERVRRAKKNHFYANSGLVKLSTIHSYKGLESKTVFYVMGEEDDSEIVYTSITRSSENLVIFDVGSKNKCSDFLKGAIS</sequence>
<dbReference type="eggNOG" id="COG0210">
    <property type="taxonomic scope" value="Bacteria"/>
</dbReference>
<dbReference type="GO" id="GO:0005524">
    <property type="term" value="F:ATP binding"/>
    <property type="evidence" value="ECO:0007669"/>
    <property type="project" value="InterPro"/>
</dbReference>